<organism evidence="2 3">
    <name type="scientific">Marinibaculum pumilum</name>
    <dbReference type="NCBI Taxonomy" id="1766165"/>
    <lineage>
        <taxon>Bacteria</taxon>
        <taxon>Pseudomonadati</taxon>
        <taxon>Pseudomonadota</taxon>
        <taxon>Alphaproteobacteria</taxon>
        <taxon>Rhodospirillales</taxon>
        <taxon>Rhodospirillaceae</taxon>
        <taxon>Marinibaculum</taxon>
    </lineage>
</organism>
<reference evidence="3" key="1">
    <citation type="journal article" date="2019" name="Int. J. Syst. Evol. Microbiol.">
        <title>The Global Catalogue of Microorganisms (GCM) 10K type strain sequencing project: providing services to taxonomists for standard genome sequencing and annotation.</title>
        <authorList>
            <consortium name="The Broad Institute Genomics Platform"/>
            <consortium name="The Broad Institute Genome Sequencing Center for Infectious Disease"/>
            <person name="Wu L."/>
            <person name="Ma J."/>
        </authorList>
    </citation>
    <scope>NUCLEOTIDE SEQUENCE [LARGE SCALE GENOMIC DNA]</scope>
    <source>
        <strain evidence="3">KCTC 42964</strain>
    </source>
</reference>
<dbReference type="PANTHER" id="PTHR11365">
    <property type="entry name" value="5-OXOPROLINASE RELATED"/>
    <property type="match status" value="1"/>
</dbReference>
<gene>
    <name evidence="2" type="ORF">ACFOGJ_25285</name>
</gene>
<dbReference type="PANTHER" id="PTHR11365:SF23">
    <property type="entry name" value="HYPOTHETICAL 5-OXOPROLINASE (EUROFUNG)-RELATED"/>
    <property type="match status" value="1"/>
</dbReference>
<dbReference type="Proteomes" id="UP001595528">
    <property type="component" value="Unassembled WGS sequence"/>
</dbReference>
<dbReference type="RefSeq" id="WP_379905894.1">
    <property type="nucleotide sequence ID" value="NZ_JBHRTR010000048.1"/>
</dbReference>
<dbReference type="InterPro" id="IPR003692">
    <property type="entry name" value="Hydantoinase_B"/>
</dbReference>
<proteinExistence type="predicted"/>
<protein>
    <submittedName>
        <fullName evidence="2">Hydantoinase B/oxoprolinase family protein</fullName>
    </submittedName>
</protein>
<dbReference type="EMBL" id="JBHRTR010000048">
    <property type="protein sequence ID" value="MFC3230587.1"/>
    <property type="molecule type" value="Genomic_DNA"/>
</dbReference>
<name>A0ABV7L7K1_9PROT</name>
<accession>A0ABV7L7K1</accession>
<evidence type="ECO:0000313" key="2">
    <source>
        <dbReference type="EMBL" id="MFC3230587.1"/>
    </source>
</evidence>
<dbReference type="InterPro" id="IPR016750">
    <property type="entry name" value="Aceto_COase_bsu/gsu"/>
</dbReference>
<sequence>MKVLDALANGVVFDGVAKPYVPPAQLNVSPKLKLQSAHDEEIDPVTYEVIRHSLWSINEEHGSTIMRISGSPVAIYAIDLNPSILTEDAEFVYFGPYMQYMSGVTDTQVKWILENRSDNPGIADGDMFLANDPWVGAAHQMDVMLICPVFVEGELFCWVTNCLHQYDVGGITPSSFCPSARDAYDEGILIPPVKIVEGGEIRKDIEAMYLRASRKPDVVALDFRAQLAGNTTAKARVLKLVERYGARTVKSVMKRVIANGEKAFLSKMDKIPDGTWTERAYVECAHEGDRKHYPVRITLHKEGRHLTFENEGTAPQIGAMNCTYSGWRGSIMVVLNQIMCWEQYFAIGGALRHVTFNPTMGTMNCADFPASVSTAPIQAMEMSLYPVYNVLSKMIYPVPELRGDIVCMSGTSQWPGTLFQGTDLRGEKFGYGLIDPIGGAIGAFAVGDGVSTGGQSRTPISKLPNVEHTEQQFPILYLYRKELPDSGGAGRFRGGQGAESCFTVHNTDRIMHDSICSGAAIPSSLGLMGGHPAGPNGYRYRVETNVRQLFAEGRIPRDVAEVTGTERPIGLREHGFPQTGNDVYAVSWCGGGGFGDPLDRDVERVQSDLDGAFISIEGAERIYGAVVDPASGQVDAAATEARRTELKARRLDAFPDRKPVRRDGSPVMEISPYLAVHRDADGSYHACAGCGTALGPVGENWKLHALAEDRPVQDSNPLIGDPHRYIDAAVTFRRFLCPGCGAQLDAEIAVGEDPPLHDIDLAIREAAE</sequence>
<dbReference type="Pfam" id="PF08882">
    <property type="entry name" value="Acetone_carb_G"/>
    <property type="match status" value="1"/>
</dbReference>
<keyword evidence="3" id="KW-1185">Reference proteome</keyword>
<evidence type="ECO:0000313" key="3">
    <source>
        <dbReference type="Proteomes" id="UP001595528"/>
    </source>
</evidence>
<dbReference type="Pfam" id="PF02538">
    <property type="entry name" value="Hydantoinase_B"/>
    <property type="match status" value="1"/>
</dbReference>
<dbReference type="InterPro" id="IPR045079">
    <property type="entry name" value="Oxoprolinase-like"/>
</dbReference>
<evidence type="ECO:0000259" key="1">
    <source>
        <dbReference type="Pfam" id="PF02538"/>
    </source>
</evidence>
<comment type="caution">
    <text evidence="2">The sequence shown here is derived from an EMBL/GenBank/DDBJ whole genome shotgun (WGS) entry which is preliminary data.</text>
</comment>
<feature type="domain" description="Hydantoinase B/oxoprolinase" evidence="1">
    <location>
        <begin position="43"/>
        <end position="597"/>
    </location>
</feature>